<sequence>MKKKIIALTLTAALALSSTSAFAATTTDCEKTFNYDLSNLLKGITSNSNVKQYKLTVNGQEMDLNSIDWNTVLNKTTTAVQKPASTEKTTAPEAAKPTATQPVAAKPAATTPAVTQPATPVATKPATTAPAAKPATTPAVTQPAAPVATQPAAPSTAATTPSNTVSSSNLSYEQKVAELVNIERQKAGLSALTFDQSVSNVARTKSKDMAANNYFAHQSPTYGSAGDMLTKFGIKWSAWGENIASGQKTPEAVVTAWMNSPGHRANILSTNFSKIGVGYAVNSNGTPYWTQIFTN</sequence>
<reference evidence="4 5" key="1">
    <citation type="submission" date="2019-07" db="EMBL/GenBank/DDBJ databases">
        <title>Genomic Encyclopedia of Type Strains, Phase I: the one thousand microbial genomes (KMG-I) project.</title>
        <authorList>
            <person name="Kyrpides N."/>
        </authorList>
    </citation>
    <scope>NUCLEOTIDE SEQUENCE [LARGE SCALE GENOMIC DNA]</scope>
    <source>
        <strain evidence="4 5">DSM 13558</strain>
    </source>
</reference>
<evidence type="ECO:0000313" key="5">
    <source>
        <dbReference type="Proteomes" id="UP000315343"/>
    </source>
</evidence>
<dbReference type="InterPro" id="IPR035940">
    <property type="entry name" value="CAP_sf"/>
</dbReference>
<comment type="caution">
    <text evidence="4">The sequence shown here is derived from an EMBL/GenBank/DDBJ whole genome shotgun (WGS) entry which is preliminary data.</text>
</comment>
<dbReference type="Gene3D" id="3.40.33.10">
    <property type="entry name" value="CAP"/>
    <property type="match status" value="1"/>
</dbReference>
<evidence type="ECO:0000256" key="2">
    <source>
        <dbReference type="SAM" id="SignalP"/>
    </source>
</evidence>
<accession>A0A562JDV4</accession>
<dbReference type="RefSeq" id="WP_246145383.1">
    <property type="nucleotide sequence ID" value="NZ_DAMBUX010000013.1"/>
</dbReference>
<dbReference type="InterPro" id="IPR014044">
    <property type="entry name" value="CAP_dom"/>
</dbReference>
<dbReference type="NCBIfam" id="TIGR02909">
    <property type="entry name" value="spore_YkwD"/>
    <property type="match status" value="1"/>
</dbReference>
<keyword evidence="5" id="KW-1185">Reference proteome</keyword>
<feature type="chain" id="PRO_5022177122" evidence="2">
    <location>
        <begin position="24"/>
        <end position="295"/>
    </location>
</feature>
<keyword evidence="2" id="KW-0732">Signal</keyword>
<gene>
    <name evidence="4" type="ORF">LY60_01181</name>
</gene>
<evidence type="ECO:0000256" key="1">
    <source>
        <dbReference type="SAM" id="MobiDB-lite"/>
    </source>
</evidence>
<proteinExistence type="predicted"/>
<dbReference type="Proteomes" id="UP000315343">
    <property type="component" value="Unassembled WGS sequence"/>
</dbReference>
<protein>
    <submittedName>
        <fullName evidence="4">Putative YkwD family protein</fullName>
    </submittedName>
</protein>
<dbReference type="CDD" id="cd05379">
    <property type="entry name" value="CAP_bacterial"/>
    <property type="match status" value="1"/>
</dbReference>
<dbReference type="EMBL" id="VLKH01000003">
    <property type="protein sequence ID" value="TWH81436.1"/>
    <property type="molecule type" value="Genomic_DNA"/>
</dbReference>
<feature type="domain" description="SCP" evidence="3">
    <location>
        <begin position="178"/>
        <end position="293"/>
    </location>
</feature>
<feature type="region of interest" description="Disordered" evidence="1">
    <location>
        <begin position="78"/>
        <end position="167"/>
    </location>
</feature>
<dbReference type="SUPFAM" id="SSF55797">
    <property type="entry name" value="PR-1-like"/>
    <property type="match status" value="1"/>
</dbReference>
<evidence type="ECO:0000259" key="3">
    <source>
        <dbReference type="Pfam" id="PF00188"/>
    </source>
</evidence>
<feature type="signal peptide" evidence="2">
    <location>
        <begin position="1"/>
        <end position="23"/>
    </location>
</feature>
<organism evidence="4 5">
    <name type="scientific">Sedimentibacter saalensis</name>
    <dbReference type="NCBI Taxonomy" id="130788"/>
    <lineage>
        <taxon>Bacteria</taxon>
        <taxon>Bacillati</taxon>
        <taxon>Bacillota</taxon>
        <taxon>Tissierellia</taxon>
        <taxon>Sedimentibacter</taxon>
    </lineage>
</organism>
<feature type="compositionally biased region" description="Low complexity" evidence="1">
    <location>
        <begin position="83"/>
        <end position="161"/>
    </location>
</feature>
<dbReference type="Pfam" id="PF00188">
    <property type="entry name" value="CAP"/>
    <property type="match status" value="1"/>
</dbReference>
<name>A0A562JDV4_9FIRM</name>
<dbReference type="AlphaFoldDB" id="A0A562JDV4"/>
<dbReference type="PANTHER" id="PTHR31157:SF1">
    <property type="entry name" value="SCP DOMAIN-CONTAINING PROTEIN"/>
    <property type="match status" value="1"/>
</dbReference>
<evidence type="ECO:0000313" key="4">
    <source>
        <dbReference type="EMBL" id="TWH81436.1"/>
    </source>
</evidence>
<dbReference type="InterPro" id="IPR014258">
    <property type="entry name" value="CAP_domain_YkwD-like"/>
</dbReference>
<dbReference type="PANTHER" id="PTHR31157">
    <property type="entry name" value="SCP DOMAIN-CONTAINING PROTEIN"/>
    <property type="match status" value="1"/>
</dbReference>